<sequence>MSVTYLMAVSDSQLSSYLDHGYDLIAGFAVDAAKVAEITDISALLDILQLRYPGSPFTDDGPLHVLHLPADAFTQTRPAVGPLHRQAFRGGVIEHAPFDGSGIVTGGGVTTELILVEPTRITTGSRLWSFIPGETEPVLRGVYHGITFGWENSQTGEFVATVPSPFAGAAVKRDWGDVPCDVELENDQPVAVTLVCPFEPENESGFEQLENQLWAKRIAYDESFSIYTPLITAQLSGIPVRILRAVSTEEHPLMFQIASLIPDAPYCSTVNFQRWAGGTYTALALPENLENQNKHEASPVSWSVSERPAITTQRTEALQIDDQNTVVQEAFNLLGQTTPPSWTELSLQAQIIGDHVAYEATALLANGQGAQLKVIPTAIVHYLRQLKKLRTKSGQAPFFAIVMQAKKDGQGSVSLNAKAEPPYADLVPDTQWARELALVKASGHPVPQWLAAKVSSDTHSGSSFGLGTASHERTYSDLTTNMVAVSK</sequence>
<evidence type="ECO:0000313" key="1">
    <source>
        <dbReference type="EMBL" id="USR79523.1"/>
    </source>
</evidence>
<dbReference type="RefSeq" id="WP_252673392.1">
    <property type="nucleotide sequence ID" value="NZ_CP099547.1"/>
</dbReference>
<proteinExistence type="predicted"/>
<organism evidence="1 2">
    <name type="scientific">Arcanobacterium pinnipediorum</name>
    <dbReference type="NCBI Taxonomy" id="1503041"/>
    <lineage>
        <taxon>Bacteria</taxon>
        <taxon>Bacillati</taxon>
        <taxon>Actinomycetota</taxon>
        <taxon>Actinomycetes</taxon>
        <taxon>Actinomycetales</taxon>
        <taxon>Actinomycetaceae</taxon>
        <taxon>Arcanobacterium</taxon>
    </lineage>
</organism>
<accession>A0ABY5AK05</accession>
<name>A0ABY5AK05_9ACTO</name>
<gene>
    <name evidence="1" type="ORF">NG665_00550</name>
</gene>
<evidence type="ECO:0000313" key="2">
    <source>
        <dbReference type="Proteomes" id="UP001056109"/>
    </source>
</evidence>
<protein>
    <submittedName>
        <fullName evidence="1">Uncharacterized protein</fullName>
    </submittedName>
</protein>
<reference evidence="1" key="1">
    <citation type="submission" date="2022-06" db="EMBL/GenBank/DDBJ databases">
        <title>Complete Genome Sequence of Arcanobacterium pinnipediorum strain DSM 28752 isolated from a harbour seal.</title>
        <authorList>
            <person name="Borowiak M."/>
            <person name="Kreitlow A."/>
            <person name="Alssahen M."/>
            <person name="Malorny B."/>
            <person name="Laemmler C."/>
            <person name="Prenger-Berninghoff E."/>
            <person name="Siebert U."/>
            <person name="Ploetz M."/>
            <person name="Abdulmawjood A."/>
        </authorList>
    </citation>
    <scope>NUCLEOTIDE SEQUENCE</scope>
    <source>
        <strain evidence="1">DSM 28752</strain>
    </source>
</reference>
<dbReference type="Proteomes" id="UP001056109">
    <property type="component" value="Chromosome"/>
</dbReference>
<dbReference type="EMBL" id="CP099547">
    <property type="protein sequence ID" value="USR79523.1"/>
    <property type="molecule type" value="Genomic_DNA"/>
</dbReference>
<keyword evidence="2" id="KW-1185">Reference proteome</keyword>